<dbReference type="GO" id="GO:0005876">
    <property type="term" value="C:spindle microtubule"/>
    <property type="evidence" value="ECO:0007669"/>
    <property type="project" value="TreeGrafter"/>
</dbReference>
<dbReference type="InterPro" id="IPR011989">
    <property type="entry name" value="ARM-like"/>
</dbReference>
<proteinExistence type="inferred from homology"/>
<keyword evidence="5" id="KW-0498">Mitosis</keyword>
<evidence type="ECO:0000256" key="2">
    <source>
        <dbReference type="ARBA" id="ARBA00009549"/>
    </source>
</evidence>
<dbReference type="GO" id="GO:0008017">
    <property type="term" value="F:microtubule binding"/>
    <property type="evidence" value="ECO:0007669"/>
    <property type="project" value="TreeGrafter"/>
</dbReference>
<evidence type="ECO:0000259" key="8">
    <source>
        <dbReference type="Pfam" id="PF12348"/>
    </source>
</evidence>
<dbReference type="InterPro" id="IPR016024">
    <property type="entry name" value="ARM-type_fold"/>
</dbReference>
<dbReference type="PROSITE" id="PS50077">
    <property type="entry name" value="HEAT_REPEAT"/>
    <property type="match status" value="1"/>
</dbReference>
<dbReference type="GO" id="GO:1990023">
    <property type="term" value="C:mitotic spindle midzone"/>
    <property type="evidence" value="ECO:0007669"/>
    <property type="project" value="TreeGrafter"/>
</dbReference>
<comment type="subcellular location">
    <subcellularLocation>
        <location evidence="1">Cytoplasm</location>
        <location evidence="1">Cytoskeleton</location>
        <location evidence="1">Spindle</location>
    </subcellularLocation>
</comment>
<dbReference type="GO" id="GO:0051301">
    <property type="term" value="P:cell division"/>
    <property type="evidence" value="ECO:0007669"/>
    <property type="project" value="UniProtKB-KW"/>
</dbReference>
<organism evidence="9 10">
    <name type="scientific">Fomitopsis schrenkii</name>
    <name type="common">Brown rot fungus</name>
    <dbReference type="NCBI Taxonomy" id="2126942"/>
    <lineage>
        <taxon>Eukaryota</taxon>
        <taxon>Fungi</taxon>
        <taxon>Dikarya</taxon>
        <taxon>Basidiomycota</taxon>
        <taxon>Agaricomycotina</taxon>
        <taxon>Agaricomycetes</taxon>
        <taxon>Polyporales</taxon>
        <taxon>Fomitopsis</taxon>
    </lineage>
</organism>
<dbReference type="EMBL" id="KE504153">
    <property type="protein sequence ID" value="EPS99822.1"/>
    <property type="molecule type" value="Genomic_DNA"/>
</dbReference>
<gene>
    <name evidence="9" type="ORF">FOMPIDRAFT_46505</name>
</gene>
<evidence type="ECO:0000256" key="4">
    <source>
        <dbReference type="ARBA" id="ARBA00022701"/>
    </source>
</evidence>
<keyword evidence="6" id="KW-0963">Cytoplasm</keyword>
<protein>
    <recommendedName>
        <fullName evidence="8">CLASP N-terminal domain-containing protein</fullName>
    </recommendedName>
</protein>
<dbReference type="STRING" id="743788.S8E520"/>
<dbReference type="Gene3D" id="1.25.10.10">
    <property type="entry name" value="Leucine-rich Repeat Variant"/>
    <property type="match status" value="1"/>
</dbReference>
<dbReference type="GO" id="GO:1902903">
    <property type="term" value="P:regulation of supramolecular fiber organization"/>
    <property type="evidence" value="ECO:0007669"/>
    <property type="project" value="UniProtKB-ARBA"/>
</dbReference>
<dbReference type="InterPro" id="IPR024395">
    <property type="entry name" value="CLASP_N_dom"/>
</dbReference>
<keyword evidence="6" id="KW-0206">Cytoskeleton</keyword>
<feature type="non-terminal residue" evidence="9">
    <location>
        <position position="1"/>
    </location>
</feature>
<dbReference type="OrthoDB" id="46159at2759"/>
<keyword evidence="4" id="KW-0493">Microtubule</keyword>
<dbReference type="SUPFAM" id="SSF48371">
    <property type="entry name" value="ARM repeat"/>
    <property type="match status" value="1"/>
</dbReference>
<dbReference type="AlphaFoldDB" id="S8E520"/>
<accession>S8E520</accession>
<reference evidence="9 10" key="1">
    <citation type="journal article" date="2012" name="Science">
        <title>The Paleozoic origin of enzymatic lignin decomposition reconstructed from 31 fungal genomes.</title>
        <authorList>
            <person name="Floudas D."/>
            <person name="Binder M."/>
            <person name="Riley R."/>
            <person name="Barry K."/>
            <person name="Blanchette R.A."/>
            <person name="Henrissat B."/>
            <person name="Martinez A.T."/>
            <person name="Otillar R."/>
            <person name="Spatafora J.W."/>
            <person name="Yadav J.S."/>
            <person name="Aerts A."/>
            <person name="Benoit I."/>
            <person name="Boyd A."/>
            <person name="Carlson A."/>
            <person name="Copeland A."/>
            <person name="Coutinho P.M."/>
            <person name="de Vries R.P."/>
            <person name="Ferreira P."/>
            <person name="Findley K."/>
            <person name="Foster B."/>
            <person name="Gaskell J."/>
            <person name="Glotzer D."/>
            <person name="Gorecki P."/>
            <person name="Heitman J."/>
            <person name="Hesse C."/>
            <person name="Hori C."/>
            <person name="Igarashi K."/>
            <person name="Jurgens J.A."/>
            <person name="Kallen N."/>
            <person name="Kersten P."/>
            <person name="Kohler A."/>
            <person name="Kuees U."/>
            <person name="Kumar T.K.A."/>
            <person name="Kuo A."/>
            <person name="LaButti K."/>
            <person name="Larrondo L.F."/>
            <person name="Lindquist E."/>
            <person name="Ling A."/>
            <person name="Lombard V."/>
            <person name="Lucas S."/>
            <person name="Lundell T."/>
            <person name="Martin R."/>
            <person name="McLaughlin D.J."/>
            <person name="Morgenstern I."/>
            <person name="Morin E."/>
            <person name="Murat C."/>
            <person name="Nagy L.G."/>
            <person name="Nolan M."/>
            <person name="Ohm R.A."/>
            <person name="Patyshakuliyeva A."/>
            <person name="Rokas A."/>
            <person name="Ruiz-Duenas F.J."/>
            <person name="Sabat G."/>
            <person name="Salamov A."/>
            <person name="Samejima M."/>
            <person name="Schmutz J."/>
            <person name="Slot J.C."/>
            <person name="St John F."/>
            <person name="Stenlid J."/>
            <person name="Sun H."/>
            <person name="Sun S."/>
            <person name="Syed K."/>
            <person name="Tsang A."/>
            <person name="Wiebenga A."/>
            <person name="Young D."/>
            <person name="Pisabarro A."/>
            <person name="Eastwood D.C."/>
            <person name="Martin F."/>
            <person name="Cullen D."/>
            <person name="Grigoriev I.V."/>
            <person name="Hibbett D.S."/>
        </authorList>
    </citation>
    <scope>NUCLEOTIDE SEQUENCE</scope>
    <source>
        <strain evidence="10">FP-58527</strain>
    </source>
</reference>
<evidence type="ECO:0000256" key="5">
    <source>
        <dbReference type="ARBA" id="ARBA00022776"/>
    </source>
</evidence>
<dbReference type="PANTHER" id="PTHR21567:SF60">
    <property type="entry name" value="CLASP N-TERMINAL DOMAIN-CONTAINING PROTEIN"/>
    <property type="match status" value="1"/>
</dbReference>
<keyword evidence="10" id="KW-1185">Reference proteome</keyword>
<comment type="similarity">
    <text evidence="2">Belongs to the CLASP family.</text>
</comment>
<feature type="domain" description="CLASP N-terminal" evidence="8">
    <location>
        <begin position="2"/>
        <end position="168"/>
    </location>
</feature>
<evidence type="ECO:0000256" key="3">
    <source>
        <dbReference type="ARBA" id="ARBA00022618"/>
    </source>
</evidence>
<dbReference type="Pfam" id="PF12348">
    <property type="entry name" value="CLASP_N"/>
    <property type="match status" value="1"/>
</dbReference>
<dbReference type="PANTHER" id="PTHR21567">
    <property type="entry name" value="CLASP"/>
    <property type="match status" value="1"/>
</dbReference>
<dbReference type="HOGENOM" id="CLU_110329_0_0_1"/>
<evidence type="ECO:0000313" key="10">
    <source>
        <dbReference type="Proteomes" id="UP000015241"/>
    </source>
</evidence>
<evidence type="ECO:0000256" key="6">
    <source>
        <dbReference type="ARBA" id="ARBA00023212"/>
    </source>
</evidence>
<keyword evidence="3" id="KW-0132">Cell division</keyword>
<keyword evidence="5" id="KW-0131">Cell cycle</keyword>
<evidence type="ECO:0000313" key="9">
    <source>
        <dbReference type="EMBL" id="EPS99822.1"/>
    </source>
</evidence>
<dbReference type="InterPro" id="IPR021133">
    <property type="entry name" value="HEAT_type_2"/>
</dbReference>
<feature type="repeat" description="HEAT" evidence="7">
    <location>
        <begin position="88"/>
        <end position="126"/>
    </location>
</feature>
<name>S8E520_FOMSC</name>
<sequence>WPQETVTSVRPLSRSLNNCINSERSRLSGAAIDLIATLATTVEQSFDTLIPLFLPTLLGLCSRPNKVFQSRSRQCILTIIGNSYSPSVLPYFAESVKDKSVSLRLSAAECALACLNTLNPPDLEKEPRAREIEIMIRATATDASADVRGFGKKIFEAYKLVLPGRVDKCVVYSSFAILILTE</sequence>
<evidence type="ECO:0000256" key="7">
    <source>
        <dbReference type="PROSITE-ProRule" id="PRU00103"/>
    </source>
</evidence>
<dbReference type="GO" id="GO:0005815">
    <property type="term" value="C:microtubule organizing center"/>
    <property type="evidence" value="ECO:0007669"/>
    <property type="project" value="TreeGrafter"/>
</dbReference>
<dbReference type="Proteomes" id="UP000015241">
    <property type="component" value="Unassembled WGS sequence"/>
</dbReference>
<dbReference type="InParanoid" id="S8E520"/>
<dbReference type="GO" id="GO:0031110">
    <property type="term" value="P:regulation of microtubule polymerization or depolymerization"/>
    <property type="evidence" value="ECO:0007669"/>
    <property type="project" value="UniProtKB-ARBA"/>
</dbReference>
<dbReference type="eggNOG" id="ENOG502S11N">
    <property type="taxonomic scope" value="Eukaryota"/>
</dbReference>
<evidence type="ECO:0000256" key="1">
    <source>
        <dbReference type="ARBA" id="ARBA00004186"/>
    </source>
</evidence>
<dbReference type="GO" id="GO:0090307">
    <property type="term" value="P:mitotic spindle assembly"/>
    <property type="evidence" value="ECO:0007669"/>
    <property type="project" value="TreeGrafter"/>
</dbReference>
<dbReference type="GO" id="GO:0005881">
    <property type="term" value="C:cytoplasmic microtubule"/>
    <property type="evidence" value="ECO:0007669"/>
    <property type="project" value="TreeGrafter"/>
</dbReference>